<dbReference type="Proteomes" id="UP001283361">
    <property type="component" value="Unassembled WGS sequence"/>
</dbReference>
<protein>
    <submittedName>
        <fullName evidence="2">Uncharacterized protein</fullName>
    </submittedName>
</protein>
<gene>
    <name evidence="2" type="ORF">RRG08_014358</name>
</gene>
<name>A0AAE0XNI3_9GAST</name>
<evidence type="ECO:0000313" key="2">
    <source>
        <dbReference type="EMBL" id="KAK3699256.1"/>
    </source>
</evidence>
<feature type="region of interest" description="Disordered" evidence="1">
    <location>
        <begin position="29"/>
        <end position="72"/>
    </location>
</feature>
<comment type="caution">
    <text evidence="2">The sequence shown here is derived from an EMBL/GenBank/DDBJ whole genome shotgun (WGS) entry which is preliminary data.</text>
</comment>
<sequence length="72" mass="8120">MIHHVQQQEEEFTARGITNSACTRSTALECSESQREQDRVLQRSQSSTELVENARLGTRDETARSGTPTQLQ</sequence>
<proteinExistence type="predicted"/>
<reference evidence="2" key="1">
    <citation type="journal article" date="2023" name="G3 (Bethesda)">
        <title>A reference genome for the long-term kleptoplast-retaining sea slug Elysia crispata morphotype clarki.</title>
        <authorList>
            <person name="Eastman K.E."/>
            <person name="Pendleton A.L."/>
            <person name="Shaikh M.A."/>
            <person name="Suttiyut T."/>
            <person name="Ogas R."/>
            <person name="Tomko P."/>
            <person name="Gavelis G."/>
            <person name="Widhalm J.R."/>
            <person name="Wisecaver J.H."/>
        </authorList>
    </citation>
    <scope>NUCLEOTIDE SEQUENCE</scope>
    <source>
        <strain evidence="2">ECLA1</strain>
    </source>
</reference>
<accession>A0AAE0XNI3</accession>
<organism evidence="2 3">
    <name type="scientific">Elysia crispata</name>
    <name type="common">lettuce slug</name>
    <dbReference type="NCBI Taxonomy" id="231223"/>
    <lineage>
        <taxon>Eukaryota</taxon>
        <taxon>Metazoa</taxon>
        <taxon>Spiralia</taxon>
        <taxon>Lophotrochozoa</taxon>
        <taxon>Mollusca</taxon>
        <taxon>Gastropoda</taxon>
        <taxon>Heterobranchia</taxon>
        <taxon>Euthyneura</taxon>
        <taxon>Panpulmonata</taxon>
        <taxon>Sacoglossa</taxon>
        <taxon>Placobranchoidea</taxon>
        <taxon>Plakobranchidae</taxon>
        <taxon>Elysia</taxon>
    </lineage>
</organism>
<dbReference type="EMBL" id="JAWDGP010007948">
    <property type="protein sequence ID" value="KAK3699256.1"/>
    <property type="molecule type" value="Genomic_DNA"/>
</dbReference>
<keyword evidence="3" id="KW-1185">Reference proteome</keyword>
<evidence type="ECO:0000256" key="1">
    <source>
        <dbReference type="SAM" id="MobiDB-lite"/>
    </source>
</evidence>
<dbReference type="AlphaFoldDB" id="A0AAE0XNI3"/>
<evidence type="ECO:0000313" key="3">
    <source>
        <dbReference type="Proteomes" id="UP001283361"/>
    </source>
</evidence>
<feature type="region of interest" description="Disordered" evidence="1">
    <location>
        <begin position="1"/>
        <end position="20"/>
    </location>
</feature>
<feature type="compositionally biased region" description="Basic and acidic residues" evidence="1">
    <location>
        <begin position="32"/>
        <end position="41"/>
    </location>
</feature>